<keyword evidence="5 6" id="KW-0472">Membrane</keyword>
<dbReference type="GO" id="GO:0020037">
    <property type="term" value="F:heme binding"/>
    <property type="evidence" value="ECO:0007669"/>
    <property type="project" value="InterPro"/>
</dbReference>
<evidence type="ECO:0000256" key="3">
    <source>
        <dbReference type="ARBA" id="ARBA00022748"/>
    </source>
</evidence>
<proteinExistence type="predicted"/>
<sequence>MEFFRFGLNDYWIAVLTFIMLVTPAAFYIMALMEGRLGRAMFGTALVLHAVSIAHRWAQLGWLPLTEKHDNISFMAFTVALLYFYLDRGWERQKGEGLLKQLQLYALPLVCALLFTAAMFMPINTISPFMQTPWFFVHSFFYFVSFALFALAACLGTQYVISGEGRYEVMQYRLLSYGWILLSISLFAGSVWFYLAYGTYWLWTSKEMWISITWLYVGLYLHARLMTRFRGVPAAVMGVLVFGVALFTYFGVGTVIPSPLTPF</sequence>
<dbReference type="GO" id="GO:0017004">
    <property type="term" value="P:cytochrome complex assembly"/>
    <property type="evidence" value="ECO:0007669"/>
    <property type="project" value="UniProtKB-KW"/>
</dbReference>
<feature type="transmembrane region" description="Helical" evidence="6">
    <location>
        <begin position="12"/>
        <end position="33"/>
    </location>
</feature>
<dbReference type="InterPro" id="IPR002541">
    <property type="entry name" value="Cyt_c_assembly"/>
</dbReference>
<evidence type="ECO:0000313" key="8">
    <source>
        <dbReference type="EMBL" id="KKL63458.1"/>
    </source>
</evidence>
<keyword evidence="2 6" id="KW-0812">Transmembrane</keyword>
<dbReference type="AlphaFoldDB" id="A0A0F9DNW0"/>
<evidence type="ECO:0000256" key="6">
    <source>
        <dbReference type="SAM" id="Phobius"/>
    </source>
</evidence>
<comment type="caution">
    <text evidence="8">The sequence shown here is derived from an EMBL/GenBank/DDBJ whole genome shotgun (WGS) entry which is preliminary data.</text>
</comment>
<feature type="transmembrane region" description="Helical" evidence="6">
    <location>
        <begin position="234"/>
        <end position="256"/>
    </location>
</feature>
<keyword evidence="3" id="KW-0201">Cytochrome c-type biogenesis</keyword>
<evidence type="ECO:0000256" key="2">
    <source>
        <dbReference type="ARBA" id="ARBA00022692"/>
    </source>
</evidence>
<feature type="transmembrane region" description="Helical" evidence="6">
    <location>
        <begin position="174"/>
        <end position="196"/>
    </location>
</feature>
<keyword evidence="4 6" id="KW-1133">Transmembrane helix</keyword>
<feature type="transmembrane region" description="Helical" evidence="6">
    <location>
        <begin position="140"/>
        <end position="162"/>
    </location>
</feature>
<feature type="transmembrane region" description="Helical" evidence="6">
    <location>
        <begin position="102"/>
        <end position="120"/>
    </location>
</feature>
<evidence type="ECO:0000256" key="1">
    <source>
        <dbReference type="ARBA" id="ARBA00004141"/>
    </source>
</evidence>
<evidence type="ECO:0000259" key="7">
    <source>
        <dbReference type="Pfam" id="PF01578"/>
    </source>
</evidence>
<evidence type="ECO:0000256" key="5">
    <source>
        <dbReference type="ARBA" id="ARBA00023136"/>
    </source>
</evidence>
<dbReference type="EMBL" id="LAZR01028162">
    <property type="protein sequence ID" value="KKL63458.1"/>
    <property type="molecule type" value="Genomic_DNA"/>
</dbReference>
<dbReference type="PANTHER" id="PTHR30071:SF1">
    <property type="entry name" value="CYTOCHROME B_B6 PROTEIN-RELATED"/>
    <property type="match status" value="1"/>
</dbReference>
<comment type="subcellular location">
    <subcellularLocation>
        <location evidence="1">Membrane</location>
        <topology evidence="1">Multi-pass membrane protein</topology>
    </subcellularLocation>
</comment>
<feature type="domain" description="Cytochrome c assembly protein" evidence="7">
    <location>
        <begin position="72"/>
        <end position="254"/>
    </location>
</feature>
<dbReference type="InterPro" id="IPR045062">
    <property type="entry name" value="Cyt_c_biogenesis_CcsA/CcmC"/>
</dbReference>
<gene>
    <name evidence="8" type="ORF">LCGC14_2174910</name>
</gene>
<organism evidence="8">
    <name type="scientific">marine sediment metagenome</name>
    <dbReference type="NCBI Taxonomy" id="412755"/>
    <lineage>
        <taxon>unclassified sequences</taxon>
        <taxon>metagenomes</taxon>
        <taxon>ecological metagenomes</taxon>
    </lineage>
</organism>
<protein>
    <recommendedName>
        <fullName evidence="7">Cytochrome c assembly protein domain-containing protein</fullName>
    </recommendedName>
</protein>
<reference evidence="8" key="1">
    <citation type="journal article" date="2015" name="Nature">
        <title>Complex archaea that bridge the gap between prokaryotes and eukaryotes.</title>
        <authorList>
            <person name="Spang A."/>
            <person name="Saw J.H."/>
            <person name="Jorgensen S.L."/>
            <person name="Zaremba-Niedzwiedzka K."/>
            <person name="Martijn J."/>
            <person name="Lind A.E."/>
            <person name="van Eijk R."/>
            <person name="Schleper C."/>
            <person name="Guy L."/>
            <person name="Ettema T.J."/>
        </authorList>
    </citation>
    <scope>NUCLEOTIDE SEQUENCE</scope>
</reference>
<dbReference type="Pfam" id="PF01578">
    <property type="entry name" value="Cytochrom_C_asm"/>
    <property type="match status" value="1"/>
</dbReference>
<feature type="transmembrane region" description="Helical" evidence="6">
    <location>
        <begin position="208"/>
        <end position="227"/>
    </location>
</feature>
<evidence type="ECO:0000256" key="4">
    <source>
        <dbReference type="ARBA" id="ARBA00022989"/>
    </source>
</evidence>
<dbReference type="PANTHER" id="PTHR30071">
    <property type="entry name" value="HEME EXPORTER PROTEIN C"/>
    <property type="match status" value="1"/>
</dbReference>
<name>A0A0F9DNW0_9ZZZZ</name>
<dbReference type="GO" id="GO:0005886">
    <property type="term" value="C:plasma membrane"/>
    <property type="evidence" value="ECO:0007669"/>
    <property type="project" value="TreeGrafter"/>
</dbReference>
<accession>A0A0F9DNW0</accession>